<sequence>MHATAPRPARERVDRRAWWALIVTSGTSMVVGIAVTAVNVVFPAIEAEFAEASRTALSWSITGYSIALASLMLVAGRLADRAGRRRVFVAGVAIFCVASLVLAVAPTAWLFIAARIGQAVGAAMASPSSLSLVLEQFPLSRRPTAIAAWSAMGTMGAAIGPSFSAIVSEQFGWRWVFVVPLVATVTALVLATRVLPAGRTTTPPVGRLDLLGTVLGTLGVAMVAAVITEGPHLGWTSAFVVASAVGAAIVLPWFVRRSVVHPEPMLDLRLLRVPNMTAVNLVNIGFTAAGTASWLLYPLFMVQHWDYSLLRAGVALTPFPIAASIVGLVAGRLAERYGTRRILVYGALFPAAGMMWQSVFLDDTPNYVSGILPGALLFNLGWGIVFAPTMALAMRGVPEHQMAQASAVMSSLRYLGGGLGVATAIAIVGNADVIPLDDFHGAFRASAVMALLSGLVVLVRLRVPAEFRRSSR</sequence>
<feature type="transmembrane region" description="Helical" evidence="5">
    <location>
        <begin position="146"/>
        <end position="167"/>
    </location>
</feature>
<organism evidence="7">
    <name type="scientific">freshwater metagenome</name>
    <dbReference type="NCBI Taxonomy" id="449393"/>
    <lineage>
        <taxon>unclassified sequences</taxon>
        <taxon>metagenomes</taxon>
        <taxon>ecological metagenomes</taxon>
    </lineage>
</organism>
<evidence type="ECO:0000256" key="4">
    <source>
        <dbReference type="ARBA" id="ARBA00023136"/>
    </source>
</evidence>
<dbReference type="PROSITE" id="PS00216">
    <property type="entry name" value="SUGAR_TRANSPORT_1"/>
    <property type="match status" value="1"/>
</dbReference>
<feature type="transmembrane region" description="Helical" evidence="5">
    <location>
        <begin position="309"/>
        <end position="330"/>
    </location>
</feature>
<dbReference type="EMBL" id="CAEZSR010000068">
    <property type="protein sequence ID" value="CAB4563577.1"/>
    <property type="molecule type" value="Genomic_DNA"/>
</dbReference>
<dbReference type="Pfam" id="PF07690">
    <property type="entry name" value="MFS_1"/>
    <property type="match status" value="1"/>
</dbReference>
<feature type="transmembrane region" description="Helical" evidence="5">
    <location>
        <begin position="57"/>
        <end position="75"/>
    </location>
</feature>
<dbReference type="InterPro" id="IPR005829">
    <property type="entry name" value="Sugar_transporter_CS"/>
</dbReference>
<evidence type="ECO:0000256" key="1">
    <source>
        <dbReference type="ARBA" id="ARBA00004141"/>
    </source>
</evidence>
<dbReference type="InterPro" id="IPR020846">
    <property type="entry name" value="MFS_dom"/>
</dbReference>
<evidence type="ECO:0000259" key="6">
    <source>
        <dbReference type="PROSITE" id="PS50850"/>
    </source>
</evidence>
<keyword evidence="4 5" id="KW-0472">Membrane</keyword>
<reference evidence="7" key="1">
    <citation type="submission" date="2020-05" db="EMBL/GenBank/DDBJ databases">
        <authorList>
            <person name="Chiriac C."/>
            <person name="Salcher M."/>
            <person name="Ghai R."/>
            <person name="Kavagutti S V."/>
        </authorList>
    </citation>
    <scope>NUCLEOTIDE SEQUENCE</scope>
</reference>
<feature type="transmembrane region" description="Helical" evidence="5">
    <location>
        <begin position="233"/>
        <end position="255"/>
    </location>
</feature>
<feature type="transmembrane region" description="Helical" evidence="5">
    <location>
        <begin position="173"/>
        <end position="196"/>
    </location>
</feature>
<comment type="subcellular location">
    <subcellularLocation>
        <location evidence="1">Membrane</location>
        <topology evidence="1">Multi-pass membrane protein</topology>
    </subcellularLocation>
</comment>
<feature type="transmembrane region" description="Helical" evidence="5">
    <location>
        <begin position="208"/>
        <end position="227"/>
    </location>
</feature>
<feature type="domain" description="Major facilitator superfamily (MFS) profile" evidence="6">
    <location>
        <begin position="20"/>
        <end position="465"/>
    </location>
</feature>
<dbReference type="SUPFAM" id="SSF103473">
    <property type="entry name" value="MFS general substrate transporter"/>
    <property type="match status" value="1"/>
</dbReference>
<keyword evidence="2 5" id="KW-0812">Transmembrane</keyword>
<dbReference type="InterPro" id="IPR036259">
    <property type="entry name" value="MFS_trans_sf"/>
</dbReference>
<evidence type="ECO:0000256" key="2">
    <source>
        <dbReference type="ARBA" id="ARBA00022692"/>
    </source>
</evidence>
<evidence type="ECO:0000256" key="5">
    <source>
        <dbReference type="SAM" id="Phobius"/>
    </source>
</evidence>
<feature type="transmembrane region" description="Helical" evidence="5">
    <location>
        <begin position="17"/>
        <end position="45"/>
    </location>
</feature>
<dbReference type="Gene3D" id="1.20.1250.20">
    <property type="entry name" value="MFS general substrate transporter like domains"/>
    <property type="match status" value="2"/>
</dbReference>
<dbReference type="PANTHER" id="PTHR42718:SF48">
    <property type="entry name" value="CONSERVED TWO-DOMAIN MEMBRANE PROTEIN-RELATED"/>
    <property type="match status" value="1"/>
</dbReference>
<feature type="transmembrane region" description="Helical" evidence="5">
    <location>
        <begin position="87"/>
        <end position="110"/>
    </location>
</feature>
<feature type="transmembrane region" description="Helical" evidence="5">
    <location>
        <begin position="442"/>
        <end position="463"/>
    </location>
</feature>
<protein>
    <submittedName>
        <fullName evidence="7">Unannotated protein</fullName>
    </submittedName>
</protein>
<keyword evidence="3 5" id="KW-1133">Transmembrane helix</keyword>
<feature type="transmembrane region" description="Helical" evidence="5">
    <location>
        <begin position="371"/>
        <end position="393"/>
    </location>
</feature>
<evidence type="ECO:0000256" key="3">
    <source>
        <dbReference type="ARBA" id="ARBA00022989"/>
    </source>
</evidence>
<feature type="transmembrane region" description="Helical" evidence="5">
    <location>
        <begin position="116"/>
        <end position="134"/>
    </location>
</feature>
<dbReference type="InterPro" id="IPR011701">
    <property type="entry name" value="MFS"/>
</dbReference>
<proteinExistence type="predicted"/>
<feature type="transmembrane region" description="Helical" evidence="5">
    <location>
        <begin position="414"/>
        <end position="436"/>
    </location>
</feature>
<evidence type="ECO:0000313" key="7">
    <source>
        <dbReference type="EMBL" id="CAB4563577.1"/>
    </source>
</evidence>
<feature type="transmembrane region" description="Helical" evidence="5">
    <location>
        <begin position="342"/>
        <end position="359"/>
    </location>
</feature>
<dbReference type="PROSITE" id="PS50850">
    <property type="entry name" value="MFS"/>
    <property type="match status" value="1"/>
</dbReference>
<feature type="transmembrane region" description="Helical" evidence="5">
    <location>
        <begin position="276"/>
        <end position="297"/>
    </location>
</feature>
<dbReference type="CDD" id="cd17321">
    <property type="entry name" value="MFS_MMR_MDR_like"/>
    <property type="match status" value="1"/>
</dbReference>
<gene>
    <name evidence="7" type="ORF">UFOPK1493_01946</name>
</gene>
<dbReference type="GO" id="GO:0016020">
    <property type="term" value="C:membrane"/>
    <property type="evidence" value="ECO:0007669"/>
    <property type="project" value="UniProtKB-SubCell"/>
</dbReference>
<name>A0A6J6DHE4_9ZZZZ</name>
<dbReference type="PRINTS" id="PR01036">
    <property type="entry name" value="TCRTETB"/>
</dbReference>
<dbReference type="PANTHER" id="PTHR42718">
    <property type="entry name" value="MAJOR FACILITATOR SUPERFAMILY MULTIDRUG TRANSPORTER MFSC"/>
    <property type="match status" value="1"/>
</dbReference>
<dbReference type="AlphaFoldDB" id="A0A6J6DHE4"/>
<accession>A0A6J6DHE4</accession>
<dbReference type="GO" id="GO:0022857">
    <property type="term" value="F:transmembrane transporter activity"/>
    <property type="evidence" value="ECO:0007669"/>
    <property type="project" value="InterPro"/>
</dbReference>